<dbReference type="Pfam" id="PF10197">
    <property type="entry name" value="Cir_N"/>
    <property type="match status" value="1"/>
</dbReference>
<feature type="region of interest" description="Disordered" evidence="1">
    <location>
        <begin position="181"/>
        <end position="340"/>
    </location>
</feature>
<feature type="compositionally biased region" description="Basic and acidic residues" evidence="1">
    <location>
        <begin position="296"/>
        <end position="306"/>
    </location>
</feature>
<dbReference type="GO" id="GO:0003714">
    <property type="term" value="F:transcription corepressor activity"/>
    <property type="evidence" value="ECO:0007669"/>
    <property type="project" value="InterPro"/>
</dbReference>
<protein>
    <recommendedName>
        <fullName evidence="2">CBF1-interacting co-repressor CIR N-terminal domain-containing protein</fullName>
    </recommendedName>
</protein>
<evidence type="ECO:0000313" key="4">
    <source>
        <dbReference type="Proteomes" id="UP000518266"/>
    </source>
</evidence>
<reference evidence="3 4" key="1">
    <citation type="submission" date="2020-03" db="EMBL/GenBank/DDBJ databases">
        <title>Dissostichus mawsoni Genome sequencing and assembly.</title>
        <authorList>
            <person name="Park H."/>
        </authorList>
    </citation>
    <scope>NUCLEOTIDE SEQUENCE [LARGE SCALE GENOMIC DNA]</scope>
    <source>
        <strain evidence="3">DM0001</strain>
        <tissue evidence="3">Muscle</tissue>
    </source>
</reference>
<dbReference type="EMBL" id="JAAKFY010000018">
    <property type="protein sequence ID" value="KAF3843248.1"/>
    <property type="molecule type" value="Genomic_DNA"/>
</dbReference>
<organism evidence="3 4">
    <name type="scientific">Dissostichus mawsoni</name>
    <name type="common">Antarctic cod</name>
    <dbReference type="NCBI Taxonomy" id="36200"/>
    <lineage>
        <taxon>Eukaryota</taxon>
        <taxon>Metazoa</taxon>
        <taxon>Chordata</taxon>
        <taxon>Craniata</taxon>
        <taxon>Vertebrata</taxon>
        <taxon>Euteleostomi</taxon>
        <taxon>Actinopterygii</taxon>
        <taxon>Neopterygii</taxon>
        <taxon>Teleostei</taxon>
        <taxon>Neoteleostei</taxon>
        <taxon>Acanthomorphata</taxon>
        <taxon>Eupercaria</taxon>
        <taxon>Perciformes</taxon>
        <taxon>Notothenioidei</taxon>
        <taxon>Nototheniidae</taxon>
        <taxon>Dissostichus</taxon>
    </lineage>
</organism>
<name>A0A7J5Y4I9_DISMA</name>
<evidence type="ECO:0000313" key="3">
    <source>
        <dbReference type="EMBL" id="KAF3843248.1"/>
    </source>
</evidence>
<feature type="compositionally biased region" description="Basic and acidic residues" evidence="1">
    <location>
        <begin position="255"/>
        <end position="272"/>
    </location>
</feature>
<keyword evidence="4" id="KW-1185">Reference proteome</keyword>
<dbReference type="PANTHER" id="PTHR13151">
    <property type="entry name" value="CBF1 INTERACTING COREPRESSOR CIR"/>
    <property type="match status" value="1"/>
</dbReference>
<evidence type="ECO:0000259" key="2">
    <source>
        <dbReference type="SMART" id="SM01083"/>
    </source>
</evidence>
<feature type="compositionally biased region" description="Basic and acidic residues" evidence="1">
    <location>
        <begin position="323"/>
        <end position="340"/>
    </location>
</feature>
<feature type="domain" description="CBF1-interacting co-repressor CIR N-terminal" evidence="2">
    <location>
        <begin position="16"/>
        <end position="52"/>
    </location>
</feature>
<dbReference type="PANTHER" id="PTHR13151:SF2">
    <property type="entry name" value="COREPRESSOR INTERACTING WITH RBPJ 1"/>
    <property type="match status" value="1"/>
</dbReference>
<evidence type="ECO:0000256" key="1">
    <source>
        <dbReference type="SAM" id="MobiDB-lite"/>
    </source>
</evidence>
<accession>A0A7J5Y4I9</accession>
<feature type="compositionally biased region" description="Basic residues" evidence="1">
    <location>
        <begin position="190"/>
        <end position="209"/>
    </location>
</feature>
<sequence length="440" mass="48758">MSAMGKSFANFMCKKDFHPASKSNIKKVWIAEQKITFDKKKQEDLMQAYMKEQDCYNNRYAKDDMNIRDQPFGIQVRNVRCIKCHKWGHVNTDRECPLYGLSGINASAVAPEEAPGPSMHPSELIAEMRNSGFALKKCVLGRNSTVCDISQEYVASEDEEDPEVAFLKSLTKKEKQKLLRKLDRLDKEKAKKKKSKKQKKKSKRKHKKKAESSDSSSDSSDSSSSSAAAGSSDSDSDSDSHGKFKSQKKKKNKKKDSCRDNSSKSERRGESRVRKRPPLTEAGHRALAPNTSGLKRSREIIDKQGQRGEGAGVVVLSQRTRSSRREVKRERDTTAGTERDLAALPWTEAGAAREAGRREGETGVTAEMLRGTEAAQMEGEAEQQMGGAEAGRGGRKGMAWGKAGVGREGREAKTEPKQGTDCLAVFLSYNIGQNMLNPLL</sequence>
<dbReference type="OrthoDB" id="6253837at2759"/>
<feature type="compositionally biased region" description="Low complexity" evidence="1">
    <location>
        <begin position="213"/>
        <end position="233"/>
    </location>
</feature>
<feature type="region of interest" description="Disordered" evidence="1">
    <location>
        <begin position="383"/>
        <end position="417"/>
    </location>
</feature>
<dbReference type="SMART" id="SM01083">
    <property type="entry name" value="Cir_N"/>
    <property type="match status" value="1"/>
</dbReference>
<comment type="caution">
    <text evidence="3">The sequence shown here is derived from an EMBL/GenBank/DDBJ whole genome shotgun (WGS) entry which is preliminary data.</text>
</comment>
<proteinExistence type="predicted"/>
<gene>
    <name evidence="3" type="ORF">F7725_002097</name>
</gene>
<dbReference type="InterPro" id="IPR019339">
    <property type="entry name" value="CIR_N_dom"/>
</dbReference>
<dbReference type="AlphaFoldDB" id="A0A7J5Y4I9"/>
<feature type="compositionally biased region" description="Basic residues" evidence="1">
    <location>
        <begin position="243"/>
        <end position="254"/>
    </location>
</feature>
<dbReference type="InterPro" id="IPR040014">
    <property type="entry name" value="CIR1"/>
</dbReference>
<feature type="compositionally biased region" description="Basic and acidic residues" evidence="1">
    <location>
        <begin position="405"/>
        <end position="417"/>
    </location>
</feature>
<dbReference type="Proteomes" id="UP000518266">
    <property type="component" value="Unassembled WGS sequence"/>
</dbReference>
<dbReference type="GO" id="GO:0005634">
    <property type="term" value="C:nucleus"/>
    <property type="evidence" value="ECO:0007669"/>
    <property type="project" value="TreeGrafter"/>
</dbReference>